<evidence type="ECO:0000256" key="5">
    <source>
        <dbReference type="ARBA" id="ARBA00022679"/>
    </source>
</evidence>
<keyword evidence="6 17" id="KW-0812">Transmembrane</keyword>
<dbReference type="PROSITE" id="PS00107">
    <property type="entry name" value="PROTEIN_KINASE_ATP"/>
    <property type="match status" value="1"/>
</dbReference>
<dbReference type="FunFam" id="1.10.510.10:FF:000240">
    <property type="entry name" value="Lectin-domain containing receptor kinase A4.3"/>
    <property type="match status" value="1"/>
</dbReference>
<keyword evidence="8" id="KW-0430">Lectin</keyword>
<keyword evidence="9 16" id="KW-0547">Nucleotide-binding</keyword>
<comment type="subcellular location">
    <subcellularLocation>
        <location evidence="1">Cell membrane</location>
        <topology evidence="1">Single-pass type I membrane protein</topology>
    </subcellularLocation>
</comment>
<comment type="similarity">
    <text evidence="2">In the N-terminal section; belongs to the leguminous lectin family.</text>
</comment>
<sequence length="632" mass="70121">MPDGAVNFNNVEYIARVGWVTYAEKVPLWNPKTGKSTDFNTSFSFRIDTRNLSNYGHGICFFLAPVGTQLPVNSAGGFLGLFTRIEDHISSFPLVHIEFDSFSNKEWDPTTVGSHVGINNNSLVSSNYTSWNASSHSQDIGHAKISYNSVTKNLSVSWAYELTSDPLESVGISYIIDLAKVLPPDVTVGFSAATGSNIEGHRLLSWEFSSSLDSEKASIRKGLIVGISVSGFVFLFSLVTIVVVLLQKHRKRKAKEIKDLVSLNEDLERDAGPRRFVYKDLVIATNKFSAQRKLGEGGFGAVYRGYLNEMDMMVAVKKLSGGSKQGKKEFVTEVKIISKLRHRNLVQLIGWCNEKNEYLLIYEFMPNGSLDTHLFGKRPHLSWDIRYKIALGLSSALLYLHEEGDRCVLHRDIKASNIMLDINFNVKVGDFGLARLMDHGLGSHTTGIAGTFGYMAPEYVIDGRASKESDIYSFGIGILEIVTGKKSVDLSQENTETEAETSLVERVWDLYGRQELMSAIDKKLGEDFDKKQAECLLVVGLWCGHPDRNSRPSIRQAIQVLNLESPLPQLPPKMPSATFHISPSSSLLLSSNRVSVIQFGYGNIITIRILEKFQFGLVCTFVMIIAGSNGSL</sequence>
<dbReference type="CDD" id="cd06899">
    <property type="entry name" value="lectin_legume_LecRK_Arcelin_ConA"/>
    <property type="match status" value="1"/>
</dbReference>
<dbReference type="GO" id="GO:0004672">
    <property type="term" value="F:protein kinase activity"/>
    <property type="evidence" value="ECO:0007669"/>
    <property type="project" value="InterPro"/>
</dbReference>
<evidence type="ECO:0000256" key="7">
    <source>
        <dbReference type="ARBA" id="ARBA00022729"/>
    </source>
</evidence>
<evidence type="ECO:0000313" key="19">
    <source>
        <dbReference type="EMBL" id="EFH40558.1"/>
    </source>
</evidence>
<dbReference type="InterPro" id="IPR017441">
    <property type="entry name" value="Protein_kinase_ATP_BS"/>
</dbReference>
<dbReference type="EMBL" id="GL348720">
    <property type="protein sequence ID" value="EFH40558.1"/>
    <property type="molecule type" value="Genomic_DNA"/>
</dbReference>
<evidence type="ECO:0000256" key="9">
    <source>
        <dbReference type="ARBA" id="ARBA00022741"/>
    </source>
</evidence>
<dbReference type="PANTHER" id="PTHR27007">
    <property type="match status" value="1"/>
</dbReference>
<dbReference type="Gene3D" id="2.60.120.200">
    <property type="match status" value="1"/>
</dbReference>
<reference evidence="20" key="1">
    <citation type="journal article" date="2011" name="Nat. Genet.">
        <title>The Arabidopsis lyrata genome sequence and the basis of rapid genome size change.</title>
        <authorList>
            <person name="Hu T.T."/>
            <person name="Pattyn P."/>
            <person name="Bakker E.G."/>
            <person name="Cao J."/>
            <person name="Cheng J.-F."/>
            <person name="Clark R.M."/>
            <person name="Fahlgren N."/>
            <person name="Fawcett J.A."/>
            <person name="Grimwood J."/>
            <person name="Gundlach H."/>
            <person name="Haberer G."/>
            <person name="Hollister J.D."/>
            <person name="Ossowski S."/>
            <person name="Ottilar R.P."/>
            <person name="Salamov A.A."/>
            <person name="Schneeberger K."/>
            <person name="Spannagl M."/>
            <person name="Wang X."/>
            <person name="Yang L."/>
            <person name="Nasrallah M.E."/>
            <person name="Bergelson J."/>
            <person name="Carrington J.C."/>
            <person name="Gaut B.S."/>
            <person name="Schmutz J."/>
            <person name="Mayer K.F.X."/>
            <person name="Van de Peer Y."/>
            <person name="Grigoriev I.V."/>
            <person name="Nordborg M."/>
            <person name="Weigel D."/>
            <person name="Guo Y.-L."/>
        </authorList>
    </citation>
    <scope>NUCLEOTIDE SEQUENCE [LARGE SCALE GENOMIC DNA]</scope>
    <source>
        <strain evidence="20">cv. MN47</strain>
    </source>
</reference>
<keyword evidence="10" id="KW-0418">Kinase</keyword>
<dbReference type="GO" id="GO:0005524">
    <property type="term" value="F:ATP binding"/>
    <property type="evidence" value="ECO:0007669"/>
    <property type="project" value="UniProtKB-UniRule"/>
</dbReference>
<keyword evidence="4" id="KW-1003">Cell membrane</keyword>
<dbReference type="Pfam" id="PF00139">
    <property type="entry name" value="Lectin_legB"/>
    <property type="match status" value="1"/>
</dbReference>
<dbReference type="InterPro" id="IPR050528">
    <property type="entry name" value="L-type_Lectin-RKs"/>
</dbReference>
<keyword evidence="13 17" id="KW-0472">Membrane</keyword>
<dbReference type="InterPro" id="IPR000719">
    <property type="entry name" value="Prot_kinase_dom"/>
</dbReference>
<dbReference type="STRING" id="81972.D7MTN8"/>
<keyword evidence="14" id="KW-0675">Receptor</keyword>
<accession>D7MTN8</accession>
<evidence type="ECO:0000313" key="20">
    <source>
        <dbReference type="Proteomes" id="UP000008694"/>
    </source>
</evidence>
<evidence type="ECO:0000256" key="3">
    <source>
        <dbReference type="ARBA" id="ARBA00010217"/>
    </source>
</evidence>
<keyword evidence="11 16" id="KW-0067">ATP-binding</keyword>
<evidence type="ECO:0000256" key="1">
    <source>
        <dbReference type="ARBA" id="ARBA00004251"/>
    </source>
</evidence>
<organism evidence="20">
    <name type="scientific">Arabidopsis lyrata subsp. lyrata</name>
    <name type="common">Lyre-leaved rock-cress</name>
    <dbReference type="NCBI Taxonomy" id="81972"/>
    <lineage>
        <taxon>Eukaryota</taxon>
        <taxon>Viridiplantae</taxon>
        <taxon>Streptophyta</taxon>
        <taxon>Embryophyta</taxon>
        <taxon>Tracheophyta</taxon>
        <taxon>Spermatophyta</taxon>
        <taxon>Magnoliopsida</taxon>
        <taxon>eudicotyledons</taxon>
        <taxon>Gunneridae</taxon>
        <taxon>Pentapetalae</taxon>
        <taxon>rosids</taxon>
        <taxon>malvids</taxon>
        <taxon>Brassicales</taxon>
        <taxon>Brassicaceae</taxon>
        <taxon>Camelineae</taxon>
        <taxon>Arabidopsis</taxon>
    </lineage>
</organism>
<keyword evidence="7" id="KW-0732">Signal</keyword>
<evidence type="ECO:0000256" key="14">
    <source>
        <dbReference type="ARBA" id="ARBA00023170"/>
    </source>
</evidence>
<keyword evidence="15" id="KW-0325">Glycoprotein</keyword>
<proteinExistence type="inferred from homology"/>
<dbReference type="SMART" id="SM00220">
    <property type="entry name" value="S_TKc"/>
    <property type="match status" value="1"/>
</dbReference>
<protein>
    <recommendedName>
        <fullName evidence="18">Protein kinase domain-containing protein</fullName>
    </recommendedName>
</protein>
<evidence type="ECO:0000256" key="12">
    <source>
        <dbReference type="ARBA" id="ARBA00022989"/>
    </source>
</evidence>
<evidence type="ECO:0000256" key="11">
    <source>
        <dbReference type="ARBA" id="ARBA00022840"/>
    </source>
</evidence>
<dbReference type="AlphaFoldDB" id="D7MTN8"/>
<dbReference type="Proteomes" id="UP000008694">
    <property type="component" value="Unassembled WGS sequence"/>
</dbReference>
<dbReference type="InterPro" id="IPR008271">
    <property type="entry name" value="Ser/Thr_kinase_AS"/>
</dbReference>
<dbReference type="FunFam" id="3.30.200.20:FF:000168">
    <property type="entry name" value="L-type lectin-domain containing receptor kinase IX.1"/>
    <property type="match status" value="1"/>
</dbReference>
<feature type="transmembrane region" description="Helical" evidence="17">
    <location>
        <begin position="223"/>
        <end position="246"/>
    </location>
</feature>
<dbReference type="InterPro" id="IPR013320">
    <property type="entry name" value="ConA-like_dom_sf"/>
</dbReference>
<feature type="domain" description="Protein kinase" evidence="18">
    <location>
        <begin position="288"/>
        <end position="570"/>
    </location>
</feature>
<dbReference type="eggNOG" id="ENOG502QQSK">
    <property type="taxonomic scope" value="Eukaryota"/>
</dbReference>
<dbReference type="SUPFAM" id="SSF49899">
    <property type="entry name" value="Concanavalin A-like lectins/glucanases"/>
    <property type="match status" value="1"/>
</dbReference>
<dbReference type="PROSITE" id="PS50011">
    <property type="entry name" value="PROTEIN_KINASE_DOM"/>
    <property type="match status" value="1"/>
</dbReference>
<dbReference type="PROSITE" id="PS00108">
    <property type="entry name" value="PROTEIN_KINASE_ST"/>
    <property type="match status" value="1"/>
</dbReference>
<evidence type="ECO:0000256" key="15">
    <source>
        <dbReference type="ARBA" id="ARBA00023180"/>
    </source>
</evidence>
<dbReference type="GO" id="GO:0005886">
    <property type="term" value="C:plasma membrane"/>
    <property type="evidence" value="ECO:0007669"/>
    <property type="project" value="UniProtKB-SubCell"/>
</dbReference>
<dbReference type="GO" id="GO:0002229">
    <property type="term" value="P:defense response to oomycetes"/>
    <property type="evidence" value="ECO:0007669"/>
    <property type="project" value="UniProtKB-ARBA"/>
</dbReference>
<dbReference type="InterPro" id="IPR001220">
    <property type="entry name" value="Legume_lectin_dom"/>
</dbReference>
<evidence type="ECO:0000256" key="8">
    <source>
        <dbReference type="ARBA" id="ARBA00022734"/>
    </source>
</evidence>
<evidence type="ECO:0000256" key="6">
    <source>
        <dbReference type="ARBA" id="ARBA00022692"/>
    </source>
</evidence>
<name>D7MTN8_ARALL</name>
<evidence type="ECO:0000256" key="16">
    <source>
        <dbReference type="PROSITE-ProRule" id="PRU10141"/>
    </source>
</evidence>
<evidence type="ECO:0000259" key="18">
    <source>
        <dbReference type="PROSITE" id="PS50011"/>
    </source>
</evidence>
<keyword evidence="20" id="KW-1185">Reference proteome</keyword>
<dbReference type="InterPro" id="IPR011009">
    <property type="entry name" value="Kinase-like_dom_sf"/>
</dbReference>
<feature type="binding site" evidence="16">
    <location>
        <position position="318"/>
    </location>
    <ligand>
        <name>ATP</name>
        <dbReference type="ChEBI" id="CHEBI:30616"/>
    </ligand>
</feature>
<dbReference type="Pfam" id="PF00069">
    <property type="entry name" value="Pkinase"/>
    <property type="match status" value="1"/>
</dbReference>
<dbReference type="HOGENOM" id="CLU_000288_62_6_1"/>
<dbReference type="Gramene" id="fgenesh1_pm.C_scaffold_8001092">
    <property type="protein sequence ID" value="fgenesh1_pm.C_scaffold_8001092"/>
    <property type="gene ID" value="fgenesh1_pm.C_scaffold_8001092"/>
</dbReference>
<dbReference type="Gene3D" id="1.10.510.10">
    <property type="entry name" value="Transferase(Phosphotransferase) domain 1"/>
    <property type="match status" value="1"/>
</dbReference>
<dbReference type="GO" id="GO:0030246">
    <property type="term" value="F:carbohydrate binding"/>
    <property type="evidence" value="ECO:0007669"/>
    <property type="project" value="UniProtKB-KW"/>
</dbReference>
<dbReference type="SUPFAM" id="SSF56112">
    <property type="entry name" value="Protein kinase-like (PK-like)"/>
    <property type="match status" value="1"/>
</dbReference>
<dbReference type="Gene3D" id="3.30.200.20">
    <property type="entry name" value="Phosphorylase Kinase, domain 1"/>
    <property type="match status" value="1"/>
</dbReference>
<evidence type="ECO:0000256" key="2">
    <source>
        <dbReference type="ARBA" id="ARBA00008536"/>
    </source>
</evidence>
<dbReference type="CDD" id="cd14066">
    <property type="entry name" value="STKc_IRAK"/>
    <property type="match status" value="1"/>
</dbReference>
<keyword evidence="12 17" id="KW-1133">Transmembrane helix</keyword>
<gene>
    <name evidence="19" type="ORF">ARALYDRAFT_331749</name>
</gene>
<keyword evidence="5" id="KW-0808">Transferase</keyword>
<comment type="similarity">
    <text evidence="3">In the C-terminal section; belongs to the protein kinase superfamily. Ser/Thr protein kinase family.</text>
</comment>
<evidence type="ECO:0000256" key="10">
    <source>
        <dbReference type="ARBA" id="ARBA00022777"/>
    </source>
</evidence>
<evidence type="ECO:0000256" key="13">
    <source>
        <dbReference type="ARBA" id="ARBA00023136"/>
    </source>
</evidence>
<evidence type="ECO:0000256" key="17">
    <source>
        <dbReference type="SAM" id="Phobius"/>
    </source>
</evidence>
<evidence type="ECO:0000256" key="4">
    <source>
        <dbReference type="ARBA" id="ARBA00022475"/>
    </source>
</evidence>